<dbReference type="Proteomes" id="UP000813385">
    <property type="component" value="Unassembled WGS sequence"/>
</dbReference>
<evidence type="ECO:0000256" key="2">
    <source>
        <dbReference type="ARBA" id="ARBA00022833"/>
    </source>
</evidence>
<feature type="region of interest" description="Disordered" evidence="7">
    <location>
        <begin position="1"/>
        <end position="43"/>
    </location>
</feature>
<keyword evidence="1" id="KW-0479">Metal-binding</keyword>
<dbReference type="InterPro" id="IPR021858">
    <property type="entry name" value="Fun_TF"/>
</dbReference>
<dbReference type="Pfam" id="PF00172">
    <property type="entry name" value="Zn_clus"/>
    <property type="match status" value="1"/>
</dbReference>
<keyword evidence="4" id="KW-0238">DNA-binding</keyword>
<evidence type="ECO:0000256" key="1">
    <source>
        <dbReference type="ARBA" id="ARBA00022723"/>
    </source>
</evidence>
<protein>
    <recommendedName>
        <fullName evidence="8">Zn(2)-C6 fungal-type domain-containing protein</fullName>
    </recommendedName>
</protein>
<dbReference type="SMART" id="SM00066">
    <property type="entry name" value="GAL4"/>
    <property type="match status" value="1"/>
</dbReference>
<keyword evidence="3" id="KW-0805">Transcription regulation</keyword>
<dbReference type="PROSITE" id="PS00463">
    <property type="entry name" value="ZN2_CY6_FUNGAL_1"/>
    <property type="match status" value="1"/>
</dbReference>
<feature type="compositionally biased region" description="Gly residues" evidence="7">
    <location>
        <begin position="15"/>
        <end position="33"/>
    </location>
</feature>
<dbReference type="GO" id="GO:0003677">
    <property type="term" value="F:DNA binding"/>
    <property type="evidence" value="ECO:0007669"/>
    <property type="project" value="UniProtKB-KW"/>
</dbReference>
<evidence type="ECO:0000256" key="3">
    <source>
        <dbReference type="ARBA" id="ARBA00023015"/>
    </source>
</evidence>
<dbReference type="EMBL" id="JAGPXD010000001">
    <property type="protein sequence ID" value="KAH7374823.1"/>
    <property type="molecule type" value="Genomic_DNA"/>
</dbReference>
<dbReference type="PROSITE" id="PS50048">
    <property type="entry name" value="ZN2_CY6_FUNGAL_2"/>
    <property type="match status" value="1"/>
</dbReference>
<dbReference type="Gene3D" id="4.10.240.10">
    <property type="entry name" value="Zn(2)-C6 fungal-type DNA-binding domain"/>
    <property type="match status" value="1"/>
</dbReference>
<dbReference type="Pfam" id="PF11951">
    <property type="entry name" value="Fungal_trans_2"/>
    <property type="match status" value="1"/>
</dbReference>
<feature type="domain" description="Zn(2)-C6 fungal-type" evidence="8">
    <location>
        <begin position="51"/>
        <end position="79"/>
    </location>
</feature>
<dbReference type="InterPro" id="IPR036864">
    <property type="entry name" value="Zn2-C6_fun-type_DNA-bd_sf"/>
</dbReference>
<dbReference type="InterPro" id="IPR052360">
    <property type="entry name" value="Transcr_Regulatory_Proteins"/>
</dbReference>
<dbReference type="GO" id="GO:0008270">
    <property type="term" value="F:zinc ion binding"/>
    <property type="evidence" value="ECO:0007669"/>
    <property type="project" value="InterPro"/>
</dbReference>
<evidence type="ECO:0000256" key="6">
    <source>
        <dbReference type="ARBA" id="ARBA00023242"/>
    </source>
</evidence>
<evidence type="ECO:0000256" key="4">
    <source>
        <dbReference type="ARBA" id="ARBA00023125"/>
    </source>
</evidence>
<dbReference type="PANTHER" id="PTHR36206:SF12">
    <property type="entry name" value="ASPERCRYPTIN BIOSYNTHESIS CLUSTER-SPECIFIC TRANSCRIPTION REGULATOR ATNN-RELATED"/>
    <property type="match status" value="1"/>
</dbReference>
<keyword evidence="10" id="KW-1185">Reference proteome</keyword>
<gene>
    <name evidence="9" type="ORF">B0T11DRAFT_3647</name>
</gene>
<evidence type="ECO:0000259" key="8">
    <source>
        <dbReference type="PROSITE" id="PS50048"/>
    </source>
</evidence>
<keyword evidence="2" id="KW-0862">Zinc</keyword>
<evidence type="ECO:0000313" key="10">
    <source>
        <dbReference type="Proteomes" id="UP000813385"/>
    </source>
</evidence>
<reference evidence="9" key="1">
    <citation type="journal article" date="2021" name="Nat. Commun.">
        <title>Genetic determinants of endophytism in the Arabidopsis root mycobiome.</title>
        <authorList>
            <person name="Mesny F."/>
            <person name="Miyauchi S."/>
            <person name="Thiergart T."/>
            <person name="Pickel B."/>
            <person name="Atanasova L."/>
            <person name="Karlsson M."/>
            <person name="Huettel B."/>
            <person name="Barry K.W."/>
            <person name="Haridas S."/>
            <person name="Chen C."/>
            <person name="Bauer D."/>
            <person name="Andreopoulos W."/>
            <person name="Pangilinan J."/>
            <person name="LaButti K."/>
            <person name="Riley R."/>
            <person name="Lipzen A."/>
            <person name="Clum A."/>
            <person name="Drula E."/>
            <person name="Henrissat B."/>
            <person name="Kohler A."/>
            <person name="Grigoriev I.V."/>
            <person name="Martin F.M."/>
            <person name="Hacquard S."/>
        </authorList>
    </citation>
    <scope>NUCLEOTIDE SEQUENCE</scope>
    <source>
        <strain evidence="9">MPI-CAGE-AT-0016</strain>
    </source>
</reference>
<dbReference type="AlphaFoldDB" id="A0A8K0X8R0"/>
<dbReference type="SUPFAM" id="SSF57701">
    <property type="entry name" value="Zn2/Cys6 DNA-binding domain"/>
    <property type="match status" value="1"/>
</dbReference>
<proteinExistence type="predicted"/>
<dbReference type="GO" id="GO:0000981">
    <property type="term" value="F:DNA-binding transcription factor activity, RNA polymerase II-specific"/>
    <property type="evidence" value="ECO:0007669"/>
    <property type="project" value="InterPro"/>
</dbReference>
<evidence type="ECO:0000313" key="9">
    <source>
        <dbReference type="EMBL" id="KAH7374823.1"/>
    </source>
</evidence>
<dbReference type="OrthoDB" id="2593732at2759"/>
<evidence type="ECO:0000256" key="5">
    <source>
        <dbReference type="ARBA" id="ARBA00023163"/>
    </source>
</evidence>
<name>A0A8K0X8R0_9PEZI</name>
<comment type="caution">
    <text evidence="9">The sequence shown here is derived from an EMBL/GenBank/DDBJ whole genome shotgun (WGS) entry which is preliminary data.</text>
</comment>
<accession>A0A8K0X8R0</accession>
<keyword evidence="5" id="KW-0804">Transcription</keyword>
<dbReference type="PANTHER" id="PTHR36206">
    <property type="entry name" value="ASPERCRYPTIN BIOSYNTHESIS CLUSTER-SPECIFIC TRANSCRIPTION REGULATOR ATNN-RELATED"/>
    <property type="match status" value="1"/>
</dbReference>
<evidence type="ECO:0000256" key="7">
    <source>
        <dbReference type="SAM" id="MobiDB-lite"/>
    </source>
</evidence>
<dbReference type="CDD" id="cd00067">
    <property type="entry name" value="GAL4"/>
    <property type="match status" value="1"/>
</dbReference>
<organism evidence="9 10">
    <name type="scientific">Plectosphaerella cucumerina</name>
    <dbReference type="NCBI Taxonomy" id="40658"/>
    <lineage>
        <taxon>Eukaryota</taxon>
        <taxon>Fungi</taxon>
        <taxon>Dikarya</taxon>
        <taxon>Ascomycota</taxon>
        <taxon>Pezizomycotina</taxon>
        <taxon>Sordariomycetes</taxon>
        <taxon>Hypocreomycetidae</taxon>
        <taxon>Glomerellales</taxon>
        <taxon>Plectosphaerellaceae</taxon>
        <taxon>Plectosphaerella</taxon>
    </lineage>
</organism>
<sequence>MSTLSQANTPSGAEAGSGGPADAGAGAGPGTPGGPKRVKWSRKSVPKTRTGCVTCKTRHLKCDEEKPVCRRCIASGLRCLGYEAPDKARAKAPSRAVAMPTKGRMKPRNENLRSELGQMMLCFLPINMDIPGLPMEKELFDHARRFTVADLALGSGPAVFWYNHALPLSHTVKPVKHALCAFAAAHRAFLSRDRRRPFGTQHDLAIEHYNRAISQIQPLMSSPTPENIDAVLVCCVIFATLENMVGRHAESLRHLRAGWRLLESCQPGSTAAAPETLGGGGSSSCSSNPQLFHDVAGMLSRLHLDTSIYVADELVPTHGSFLAPSLDMGDPTVPFSSATDAEETLHDFDVVYTSFLDSTFFTCDSSPGTESGPSPREPSTPFAPAGITWATLDDMLLKWQARFNLFFTNLRNSGVASAVELRKATVLSLHSTVWGALIKLHGMNEDITPDDCRDILTIAESLAPALGGTEAKPNFSFAVEMVPAVTLAGLNCGDDVDLQQRTVKLLRSLHRRESVWDSQDMAEILEGIHLVKAKGILGHDQLPWGMSEMAGVLSQLSIPTVTSENGALGMLMAKMKQAKESGAG</sequence>
<keyword evidence="6" id="KW-0539">Nucleus</keyword>
<dbReference type="InterPro" id="IPR001138">
    <property type="entry name" value="Zn2Cys6_DnaBD"/>
</dbReference>